<dbReference type="PROSITE" id="PS51071">
    <property type="entry name" value="HTH_RPIR"/>
    <property type="match status" value="1"/>
</dbReference>
<dbReference type="EMBL" id="PXYW01000043">
    <property type="protein sequence ID" value="PSR32379.1"/>
    <property type="molecule type" value="Genomic_DNA"/>
</dbReference>
<dbReference type="GO" id="GO:0097367">
    <property type="term" value="F:carbohydrate derivative binding"/>
    <property type="evidence" value="ECO:0007669"/>
    <property type="project" value="InterPro"/>
</dbReference>
<dbReference type="InterPro" id="IPR047640">
    <property type="entry name" value="RpiR-like"/>
</dbReference>
<protein>
    <submittedName>
        <fullName evidence="7">MurR/RpiR family transcriptional regulator</fullName>
    </submittedName>
</protein>
<dbReference type="InterPro" id="IPR036388">
    <property type="entry name" value="WH-like_DNA-bd_sf"/>
</dbReference>
<evidence type="ECO:0000256" key="3">
    <source>
        <dbReference type="ARBA" id="ARBA00023163"/>
    </source>
</evidence>
<dbReference type="GO" id="GO:1901135">
    <property type="term" value="P:carbohydrate derivative metabolic process"/>
    <property type="evidence" value="ECO:0007669"/>
    <property type="project" value="InterPro"/>
</dbReference>
<evidence type="ECO:0000313" key="8">
    <source>
        <dbReference type="Proteomes" id="UP000242972"/>
    </source>
</evidence>
<dbReference type="GO" id="GO:0003677">
    <property type="term" value="F:DNA binding"/>
    <property type="evidence" value="ECO:0007669"/>
    <property type="project" value="UniProtKB-KW"/>
</dbReference>
<organism evidence="7 8">
    <name type="scientific">Sulfobacillus benefaciens</name>
    <dbReference type="NCBI Taxonomy" id="453960"/>
    <lineage>
        <taxon>Bacteria</taxon>
        <taxon>Bacillati</taxon>
        <taxon>Bacillota</taxon>
        <taxon>Clostridia</taxon>
        <taxon>Eubacteriales</taxon>
        <taxon>Clostridiales Family XVII. Incertae Sedis</taxon>
        <taxon>Sulfobacillus</taxon>
    </lineage>
</organism>
<dbReference type="Proteomes" id="UP000242972">
    <property type="component" value="Unassembled WGS sequence"/>
</dbReference>
<dbReference type="Pfam" id="PF01380">
    <property type="entry name" value="SIS"/>
    <property type="match status" value="1"/>
</dbReference>
<dbReference type="Gene3D" id="3.40.50.10490">
    <property type="entry name" value="Glucose-6-phosphate isomerase like protein, domain 1"/>
    <property type="match status" value="1"/>
</dbReference>
<keyword evidence="4" id="KW-1133">Transmembrane helix</keyword>
<evidence type="ECO:0000259" key="6">
    <source>
        <dbReference type="PROSITE" id="PS51464"/>
    </source>
</evidence>
<sequence>MPITGAMERIRQNLDRLKPSEKRVALWILDNPTHCTNLSVRELAEVSRTSQSAVIRFCQRLQFKSFPDLKLSIVADLSQNNQIFSEINPNSSFHAIRAALEESLVTSIKNSLRGVREDALEQVCQLIVSSRRIVAFGSGASAVVATDIQQKLQRLGYNVWATSDFHTAATLLAHFDPADVLIAVSYSGGTTDVLEIAQWIHAHGGPIISITGYGLSPLGDLSTAVLPIVASEVPLRVGAAGSLLAALAIVNSLLLFLVNKYPERSVAALSQTKNAVASHVIPTGLD</sequence>
<keyword evidence="1" id="KW-0805">Transcription regulation</keyword>
<dbReference type="PROSITE" id="PS51464">
    <property type="entry name" value="SIS"/>
    <property type="match status" value="1"/>
</dbReference>
<dbReference type="InterPro" id="IPR035472">
    <property type="entry name" value="RpiR-like_SIS"/>
</dbReference>
<dbReference type="SUPFAM" id="SSF53697">
    <property type="entry name" value="SIS domain"/>
    <property type="match status" value="1"/>
</dbReference>
<feature type="domain" description="HTH rpiR-type" evidence="5">
    <location>
        <begin position="4"/>
        <end position="80"/>
    </location>
</feature>
<evidence type="ECO:0000256" key="2">
    <source>
        <dbReference type="ARBA" id="ARBA00023125"/>
    </source>
</evidence>
<dbReference type="InterPro" id="IPR046348">
    <property type="entry name" value="SIS_dom_sf"/>
</dbReference>
<dbReference type="InterPro" id="IPR009057">
    <property type="entry name" value="Homeodomain-like_sf"/>
</dbReference>
<dbReference type="Pfam" id="PF01418">
    <property type="entry name" value="HTH_6"/>
    <property type="match status" value="1"/>
</dbReference>
<evidence type="ECO:0000259" key="5">
    <source>
        <dbReference type="PROSITE" id="PS51071"/>
    </source>
</evidence>
<proteinExistence type="predicted"/>
<dbReference type="CDD" id="cd05013">
    <property type="entry name" value="SIS_RpiR"/>
    <property type="match status" value="1"/>
</dbReference>
<evidence type="ECO:0000313" key="7">
    <source>
        <dbReference type="EMBL" id="PSR32379.1"/>
    </source>
</evidence>
<feature type="transmembrane region" description="Helical" evidence="4">
    <location>
        <begin position="237"/>
        <end position="258"/>
    </location>
</feature>
<dbReference type="InterPro" id="IPR000281">
    <property type="entry name" value="HTH_RpiR"/>
</dbReference>
<name>A0A2T2XD10_9FIRM</name>
<dbReference type="GO" id="GO:0003700">
    <property type="term" value="F:DNA-binding transcription factor activity"/>
    <property type="evidence" value="ECO:0007669"/>
    <property type="project" value="InterPro"/>
</dbReference>
<feature type="domain" description="SIS" evidence="6">
    <location>
        <begin position="123"/>
        <end position="263"/>
    </location>
</feature>
<comment type="caution">
    <text evidence="7">The sequence shown here is derived from an EMBL/GenBank/DDBJ whole genome shotgun (WGS) entry which is preliminary data.</text>
</comment>
<keyword evidence="4" id="KW-0812">Transmembrane</keyword>
<keyword evidence="4" id="KW-0472">Membrane</keyword>
<accession>A0A2T2XD10</accession>
<dbReference type="Gene3D" id="1.10.10.10">
    <property type="entry name" value="Winged helix-like DNA-binding domain superfamily/Winged helix DNA-binding domain"/>
    <property type="match status" value="1"/>
</dbReference>
<gene>
    <name evidence="7" type="ORF">C7B46_14545</name>
</gene>
<keyword evidence="2" id="KW-0238">DNA-binding</keyword>
<dbReference type="AlphaFoldDB" id="A0A2T2XD10"/>
<dbReference type="PANTHER" id="PTHR30514:SF1">
    <property type="entry name" value="HTH-TYPE TRANSCRIPTIONAL REGULATOR HEXR-RELATED"/>
    <property type="match status" value="1"/>
</dbReference>
<reference evidence="7 8" key="1">
    <citation type="journal article" date="2014" name="BMC Genomics">
        <title>Comparison of environmental and isolate Sulfobacillus genomes reveals diverse carbon, sulfur, nitrogen, and hydrogen metabolisms.</title>
        <authorList>
            <person name="Justice N.B."/>
            <person name="Norman A."/>
            <person name="Brown C.T."/>
            <person name="Singh A."/>
            <person name="Thomas B.C."/>
            <person name="Banfield J.F."/>
        </authorList>
    </citation>
    <scope>NUCLEOTIDE SEQUENCE [LARGE SCALE GENOMIC DNA]</scope>
    <source>
        <strain evidence="7">AMDSBA4</strain>
    </source>
</reference>
<dbReference type="PANTHER" id="PTHR30514">
    <property type="entry name" value="GLUCOKINASE"/>
    <property type="match status" value="1"/>
</dbReference>
<dbReference type="SUPFAM" id="SSF46689">
    <property type="entry name" value="Homeodomain-like"/>
    <property type="match status" value="1"/>
</dbReference>
<evidence type="ECO:0000256" key="4">
    <source>
        <dbReference type="SAM" id="Phobius"/>
    </source>
</evidence>
<evidence type="ECO:0000256" key="1">
    <source>
        <dbReference type="ARBA" id="ARBA00023015"/>
    </source>
</evidence>
<dbReference type="InterPro" id="IPR001347">
    <property type="entry name" value="SIS_dom"/>
</dbReference>
<keyword evidence="3" id="KW-0804">Transcription</keyword>